<dbReference type="AlphaFoldDB" id="A0A9D4C7N6"/>
<comment type="caution">
    <text evidence="1">The sequence shown here is derived from an EMBL/GenBank/DDBJ whole genome shotgun (WGS) entry which is preliminary data.</text>
</comment>
<evidence type="ECO:0000313" key="1">
    <source>
        <dbReference type="EMBL" id="KAH3718977.1"/>
    </source>
</evidence>
<dbReference type="Proteomes" id="UP000828390">
    <property type="component" value="Unassembled WGS sequence"/>
</dbReference>
<gene>
    <name evidence="1" type="ORF">DPMN_061805</name>
</gene>
<organism evidence="1 2">
    <name type="scientific">Dreissena polymorpha</name>
    <name type="common">Zebra mussel</name>
    <name type="synonym">Mytilus polymorpha</name>
    <dbReference type="NCBI Taxonomy" id="45954"/>
    <lineage>
        <taxon>Eukaryota</taxon>
        <taxon>Metazoa</taxon>
        <taxon>Spiralia</taxon>
        <taxon>Lophotrochozoa</taxon>
        <taxon>Mollusca</taxon>
        <taxon>Bivalvia</taxon>
        <taxon>Autobranchia</taxon>
        <taxon>Heteroconchia</taxon>
        <taxon>Euheterodonta</taxon>
        <taxon>Imparidentia</taxon>
        <taxon>Neoheterodontei</taxon>
        <taxon>Myida</taxon>
        <taxon>Dreissenoidea</taxon>
        <taxon>Dreissenidae</taxon>
        <taxon>Dreissena</taxon>
    </lineage>
</organism>
<sequence>MKDEDTKEDCYYQETPTWMTDEEMRKFFDSDKDTISKVSTHQTSTVDHYR</sequence>
<proteinExistence type="predicted"/>
<evidence type="ECO:0000313" key="2">
    <source>
        <dbReference type="Proteomes" id="UP000828390"/>
    </source>
</evidence>
<dbReference type="EMBL" id="JAIWYP010000013">
    <property type="protein sequence ID" value="KAH3718977.1"/>
    <property type="molecule type" value="Genomic_DNA"/>
</dbReference>
<name>A0A9D4C7N6_DREPO</name>
<accession>A0A9D4C7N6</accession>
<reference evidence="1" key="2">
    <citation type="submission" date="2020-11" db="EMBL/GenBank/DDBJ databases">
        <authorList>
            <person name="McCartney M.A."/>
            <person name="Auch B."/>
            <person name="Kono T."/>
            <person name="Mallez S."/>
            <person name="Becker A."/>
            <person name="Gohl D.M."/>
            <person name="Silverstein K.A.T."/>
            <person name="Koren S."/>
            <person name="Bechman K.B."/>
            <person name="Herman A."/>
            <person name="Abrahante J.E."/>
            <person name="Garbe J."/>
        </authorList>
    </citation>
    <scope>NUCLEOTIDE SEQUENCE</scope>
    <source>
        <strain evidence="1">Duluth1</strain>
        <tissue evidence="1">Whole animal</tissue>
    </source>
</reference>
<reference evidence="1" key="1">
    <citation type="journal article" date="2019" name="bioRxiv">
        <title>The Genome of the Zebra Mussel, Dreissena polymorpha: A Resource for Invasive Species Research.</title>
        <authorList>
            <person name="McCartney M.A."/>
            <person name="Auch B."/>
            <person name="Kono T."/>
            <person name="Mallez S."/>
            <person name="Zhang Y."/>
            <person name="Obille A."/>
            <person name="Becker A."/>
            <person name="Abrahante J.E."/>
            <person name="Garbe J."/>
            <person name="Badalamenti J.P."/>
            <person name="Herman A."/>
            <person name="Mangelson H."/>
            <person name="Liachko I."/>
            <person name="Sullivan S."/>
            <person name="Sone E.D."/>
            <person name="Koren S."/>
            <person name="Silverstein K.A.T."/>
            <person name="Beckman K.B."/>
            <person name="Gohl D.M."/>
        </authorList>
    </citation>
    <scope>NUCLEOTIDE SEQUENCE</scope>
    <source>
        <strain evidence="1">Duluth1</strain>
        <tissue evidence="1">Whole animal</tissue>
    </source>
</reference>
<protein>
    <submittedName>
        <fullName evidence="1">Uncharacterized protein</fullName>
    </submittedName>
</protein>
<keyword evidence="2" id="KW-1185">Reference proteome</keyword>